<accession>A0A2R6C5A4</accession>
<evidence type="ECO:0000313" key="2">
    <source>
        <dbReference type="Proteomes" id="UP000242015"/>
    </source>
</evidence>
<proteinExistence type="predicted"/>
<dbReference type="AlphaFoldDB" id="A0A2R6C5A4"/>
<gene>
    <name evidence="1" type="ORF">B9Q04_18280</name>
</gene>
<dbReference type="EMBL" id="NEXF01000630">
    <property type="protein sequence ID" value="PSO06008.1"/>
    <property type="molecule type" value="Genomic_DNA"/>
</dbReference>
<protein>
    <submittedName>
        <fullName evidence="1">Uncharacterized protein</fullName>
    </submittedName>
</protein>
<sequence>MMVRFTLLALGENWVCIYDLKGGRTARIYFERERGEMRCALCSSSECPHAGYAWGVLDRYRKRKPSTLILFIPDTLHDGGESIQP</sequence>
<comment type="caution">
    <text evidence="1">The sequence shown here is derived from an EMBL/GenBank/DDBJ whole genome shotgun (WGS) entry which is preliminary data.</text>
</comment>
<dbReference type="Proteomes" id="UP000242015">
    <property type="component" value="Unassembled WGS sequence"/>
</dbReference>
<evidence type="ECO:0000313" key="1">
    <source>
        <dbReference type="EMBL" id="PSO06008.1"/>
    </source>
</evidence>
<name>A0A2R6C5A4_9ARCH</name>
<organism evidence="1 2">
    <name type="scientific">Candidatus Marsarchaeota G2 archaeon BE_D</name>
    <dbReference type="NCBI Taxonomy" id="1978158"/>
    <lineage>
        <taxon>Archaea</taxon>
        <taxon>Candidatus Marsarchaeota</taxon>
        <taxon>Candidatus Marsarchaeota group 2</taxon>
    </lineage>
</organism>
<reference evidence="1 2" key="1">
    <citation type="submission" date="2017-04" db="EMBL/GenBank/DDBJ databases">
        <title>Novel microbial lineages endemic to geothermal iron-oxide mats fill important gaps in the evolutionary history of Archaea.</title>
        <authorList>
            <person name="Jay Z.J."/>
            <person name="Beam J.P."/>
            <person name="Dlakic M."/>
            <person name="Rusch D.B."/>
            <person name="Kozubal M.A."/>
            <person name="Inskeep W.P."/>
        </authorList>
    </citation>
    <scope>NUCLEOTIDE SEQUENCE [LARGE SCALE GENOMIC DNA]</scope>
    <source>
        <strain evidence="1">BE_D</strain>
    </source>
</reference>